<name>A0A967F153_9PROT</name>
<keyword evidence="1" id="KW-0521">NADP</keyword>
<evidence type="ECO:0000259" key="5">
    <source>
        <dbReference type="Pfam" id="PF00248"/>
    </source>
</evidence>
<dbReference type="PANTHER" id="PTHR43364">
    <property type="entry name" value="NADH-SPECIFIC METHYLGLYOXAL REDUCTASE-RELATED"/>
    <property type="match status" value="1"/>
</dbReference>
<sequence>MEYRKLGRSDIKVSAICLGTMTWGIQNSEAEGFEQMDYALDQGINFFDTAEMYPVAPKADTYGRTEEIIGNWFAARGNRDKVVLATKIVGPNKERFAYIRGGDTRFNKDHITAAVDTSLKRLKTDYIDLYQLHWPDRATNDFRGLAYEQKPDAAETPVEETLEALDEVVKAGKVRQVGLSNENPWGAMRFITASEAGRGPRMAAVQNPYNLLNRSFETRMAEVALREDCGLMAYAPLAAGTLSGKYLNDQWPEGARRTLWPDNTRYQGPQADAATAAYVKLAQDHGLDPAHLAHAFVLTRPFVTASIIGATKMEQLKLDLQAKDVVLSDEVLAGIEAIHKDYTYPCP</sequence>
<dbReference type="Gene3D" id="3.20.20.100">
    <property type="entry name" value="NADP-dependent oxidoreductase domain"/>
    <property type="match status" value="1"/>
</dbReference>
<evidence type="ECO:0000256" key="4">
    <source>
        <dbReference type="ARBA" id="ARBA00070119"/>
    </source>
</evidence>
<dbReference type="CDD" id="cd19094">
    <property type="entry name" value="AKR_Tas-like"/>
    <property type="match status" value="1"/>
</dbReference>
<dbReference type="NCBIfam" id="NF007912">
    <property type="entry name" value="PRK10625.1"/>
    <property type="match status" value="1"/>
</dbReference>
<organism evidence="6 7">
    <name type="scientific">Pelagibius litoralis</name>
    <dbReference type="NCBI Taxonomy" id="374515"/>
    <lineage>
        <taxon>Bacteria</taxon>
        <taxon>Pseudomonadati</taxon>
        <taxon>Pseudomonadota</taxon>
        <taxon>Alphaproteobacteria</taxon>
        <taxon>Rhodospirillales</taxon>
        <taxon>Rhodovibrionaceae</taxon>
        <taxon>Pelagibius</taxon>
    </lineage>
</organism>
<evidence type="ECO:0000256" key="3">
    <source>
        <dbReference type="ARBA" id="ARBA00038157"/>
    </source>
</evidence>
<protein>
    <recommendedName>
        <fullName evidence="4">Protein tas</fullName>
    </recommendedName>
</protein>
<dbReference type="RefSeq" id="WP_167228306.1">
    <property type="nucleotide sequence ID" value="NZ_JAAQPH010000018.1"/>
</dbReference>
<keyword evidence="7" id="KW-1185">Reference proteome</keyword>
<dbReference type="InterPro" id="IPR023210">
    <property type="entry name" value="NADP_OxRdtase_dom"/>
</dbReference>
<gene>
    <name evidence="6" type="ORF">HBA54_20915</name>
</gene>
<dbReference type="FunFam" id="3.20.20.100:FF:000005">
    <property type="entry name" value="NADP(H)-dependent aldo-keto reductase"/>
    <property type="match status" value="1"/>
</dbReference>
<reference evidence="6" key="1">
    <citation type="submission" date="2020-03" db="EMBL/GenBank/DDBJ databases">
        <title>Genome of Pelagibius litoralis DSM 21314T.</title>
        <authorList>
            <person name="Wang G."/>
        </authorList>
    </citation>
    <scope>NUCLEOTIDE SEQUENCE</scope>
    <source>
        <strain evidence="6">DSM 21314</strain>
    </source>
</reference>
<dbReference type="Proteomes" id="UP000761264">
    <property type="component" value="Unassembled WGS sequence"/>
</dbReference>
<comment type="caution">
    <text evidence="6">The sequence shown here is derived from an EMBL/GenBank/DDBJ whole genome shotgun (WGS) entry which is preliminary data.</text>
</comment>
<dbReference type="GO" id="GO:0016491">
    <property type="term" value="F:oxidoreductase activity"/>
    <property type="evidence" value="ECO:0007669"/>
    <property type="project" value="UniProtKB-KW"/>
</dbReference>
<evidence type="ECO:0000256" key="1">
    <source>
        <dbReference type="ARBA" id="ARBA00022857"/>
    </source>
</evidence>
<dbReference type="AlphaFoldDB" id="A0A967F153"/>
<proteinExistence type="inferred from homology"/>
<dbReference type="EMBL" id="JAAQPH010000018">
    <property type="protein sequence ID" value="NIA71065.1"/>
    <property type="molecule type" value="Genomic_DNA"/>
</dbReference>
<comment type="similarity">
    <text evidence="3">Belongs to the aldo/keto reductase family. Aldo/keto reductase 2 subfamily.</text>
</comment>
<dbReference type="InterPro" id="IPR036812">
    <property type="entry name" value="NAD(P)_OxRdtase_dom_sf"/>
</dbReference>
<feature type="domain" description="NADP-dependent oxidoreductase" evidence="5">
    <location>
        <begin position="15"/>
        <end position="338"/>
    </location>
</feature>
<keyword evidence="2" id="KW-0560">Oxidoreductase</keyword>
<accession>A0A967F153</accession>
<dbReference type="PANTHER" id="PTHR43364:SF4">
    <property type="entry name" value="NAD(P)-LINKED OXIDOREDUCTASE SUPERFAMILY PROTEIN"/>
    <property type="match status" value="1"/>
</dbReference>
<dbReference type="InterPro" id="IPR050523">
    <property type="entry name" value="AKR_Detox_Biosynth"/>
</dbReference>
<dbReference type="Pfam" id="PF00248">
    <property type="entry name" value="Aldo_ket_red"/>
    <property type="match status" value="1"/>
</dbReference>
<evidence type="ECO:0000313" key="7">
    <source>
        <dbReference type="Proteomes" id="UP000761264"/>
    </source>
</evidence>
<dbReference type="SUPFAM" id="SSF51430">
    <property type="entry name" value="NAD(P)-linked oxidoreductase"/>
    <property type="match status" value="1"/>
</dbReference>
<evidence type="ECO:0000313" key="6">
    <source>
        <dbReference type="EMBL" id="NIA71065.1"/>
    </source>
</evidence>
<evidence type="ECO:0000256" key="2">
    <source>
        <dbReference type="ARBA" id="ARBA00023002"/>
    </source>
</evidence>